<name>A0A196SFD9_BLAHN</name>
<dbReference type="EMBL" id="LXWW01000121">
    <property type="protein sequence ID" value="OAO15723.1"/>
    <property type="molecule type" value="Genomic_DNA"/>
</dbReference>
<dbReference type="EC" id="3.6.4.13" evidence="10"/>
<dbReference type="CDD" id="cd17942">
    <property type="entry name" value="DEADc_DDX18"/>
    <property type="match status" value="1"/>
</dbReference>
<dbReference type="SMART" id="SM01178">
    <property type="entry name" value="DUF4217"/>
    <property type="match status" value="1"/>
</dbReference>
<evidence type="ECO:0000256" key="11">
    <source>
        <dbReference type="SAM" id="MobiDB-lite"/>
    </source>
</evidence>
<evidence type="ECO:0000256" key="5">
    <source>
        <dbReference type="ARBA" id="ARBA00022884"/>
    </source>
</evidence>
<dbReference type="Gene3D" id="3.40.50.300">
    <property type="entry name" value="P-loop containing nucleotide triphosphate hydrolases"/>
    <property type="match status" value="2"/>
</dbReference>
<dbReference type="CDD" id="cd18787">
    <property type="entry name" value="SF2_C_DEAD"/>
    <property type="match status" value="1"/>
</dbReference>
<dbReference type="InterPro" id="IPR027417">
    <property type="entry name" value="P-loop_NTPase"/>
</dbReference>
<dbReference type="SMART" id="SM00490">
    <property type="entry name" value="HELICc"/>
    <property type="match status" value="1"/>
</dbReference>
<feature type="region of interest" description="Disordered" evidence="11">
    <location>
        <begin position="1"/>
        <end position="88"/>
    </location>
</feature>
<keyword evidence="1 9" id="KW-0547">Nucleotide-binding</keyword>
<feature type="compositionally biased region" description="Basic and acidic residues" evidence="11">
    <location>
        <begin position="29"/>
        <end position="45"/>
    </location>
</feature>
<dbReference type="PANTHER" id="PTHR24031">
    <property type="entry name" value="RNA HELICASE"/>
    <property type="match status" value="1"/>
</dbReference>
<evidence type="ECO:0000256" key="8">
    <source>
        <dbReference type="PROSITE-ProRule" id="PRU00552"/>
    </source>
</evidence>
<evidence type="ECO:0000256" key="3">
    <source>
        <dbReference type="ARBA" id="ARBA00022806"/>
    </source>
</evidence>
<feature type="compositionally biased region" description="Basic and acidic residues" evidence="11">
    <location>
        <begin position="542"/>
        <end position="567"/>
    </location>
</feature>
<dbReference type="PROSITE" id="PS51194">
    <property type="entry name" value="HELICASE_CTER"/>
    <property type="match status" value="1"/>
</dbReference>
<evidence type="ECO:0000259" key="13">
    <source>
        <dbReference type="PROSITE" id="PS51194"/>
    </source>
</evidence>
<evidence type="ECO:0000256" key="2">
    <source>
        <dbReference type="ARBA" id="ARBA00022801"/>
    </source>
</evidence>
<feature type="region of interest" description="Disordered" evidence="11">
    <location>
        <begin position="538"/>
        <end position="567"/>
    </location>
</feature>
<dbReference type="PROSITE" id="PS51195">
    <property type="entry name" value="Q_MOTIF"/>
    <property type="match status" value="1"/>
</dbReference>
<keyword evidence="3 9" id="KW-0347">Helicase</keyword>
<dbReference type="GO" id="GO:0005524">
    <property type="term" value="F:ATP binding"/>
    <property type="evidence" value="ECO:0007669"/>
    <property type="project" value="UniProtKB-UniRule"/>
</dbReference>
<protein>
    <recommendedName>
        <fullName evidence="10">ATP-dependent RNA helicase</fullName>
        <ecNumber evidence="10">3.6.4.13</ecNumber>
    </recommendedName>
</protein>
<dbReference type="InterPro" id="IPR014001">
    <property type="entry name" value="Helicase_ATP-bd"/>
</dbReference>
<comment type="domain">
    <text evidence="10">The Q motif is unique to and characteristic of the DEAD box family of RNA helicases and controls ATP binding and hydrolysis.</text>
</comment>
<dbReference type="AlphaFoldDB" id="A0A196SFD9"/>
<dbReference type="PROSITE" id="PS51192">
    <property type="entry name" value="HELICASE_ATP_BIND_1"/>
    <property type="match status" value="1"/>
</dbReference>
<sequence>MAKQKRVKKNQNAPVEEEAIQNNKKSVKRQSEEISDKEEEEKVVVTEEMEQPLNEVDPKEEESVENDTPANAEKEEKDPENSEFFSNIPFSSLDLSEKTMQVLEEMKFKTMTPIQAKAIPALLAGKDVLGSAKTGSGKTLAFVIPVIELLSRLKWKQRQGTGAIIISPTRELALQTFGVVSQLAEAHNLTHGLIMGGANRKTEETKLVKGLSIVVATPGRLLDHLQNTKGFTYENLQCLVIDEADRILQIGFEEDMKSIVKLLPKKRQTMLFSATQDKNVQGLARLSLSENPVYVGVHDECKEATVDRLEQGYVVCTSDQRFLLLYTFLKKNYLKKKIMVFFSSCNSVQYHAELLNYIDIPVMSIHGKQKQQRRTAVFLEFVNAKTGVLLCTDVAARGLDIPAVDWILQYDPPDDPKEYIHRVGRTARGESGAGRALLFLLPEEVAFLKYLRAAKVALNEYAFPEKKVANIQSQLTKLVSRNYYLNKSARDAYRSYIMAYASHSLKDIFNVNKLDLKAVARGFGFEVPPMINMAFVKNSGKNTRENTKRGKGFADKRQKKDDRQFSR</sequence>
<feature type="domain" description="DEAD-box RNA helicase Q" evidence="14">
    <location>
        <begin position="88"/>
        <end position="116"/>
    </location>
</feature>
<evidence type="ECO:0000313" key="15">
    <source>
        <dbReference type="EMBL" id="OAO15723.1"/>
    </source>
</evidence>
<dbReference type="OrthoDB" id="10259640at2759"/>
<dbReference type="InterPro" id="IPR001650">
    <property type="entry name" value="Helicase_C-like"/>
</dbReference>
<dbReference type="InterPro" id="IPR025313">
    <property type="entry name" value="SPB4-like_CTE"/>
</dbReference>
<gene>
    <name evidence="15" type="ORF">AV274_2574</name>
</gene>
<feature type="domain" description="Helicase C-terminal" evidence="13">
    <location>
        <begin position="308"/>
        <end position="469"/>
    </location>
</feature>
<feature type="short sequence motif" description="Q motif" evidence="8">
    <location>
        <begin position="88"/>
        <end position="116"/>
    </location>
</feature>
<dbReference type="FunFam" id="3.40.50.300:FF:000379">
    <property type="entry name" value="RNA helicase"/>
    <property type="match status" value="1"/>
</dbReference>
<dbReference type="InterPro" id="IPR011545">
    <property type="entry name" value="DEAD/DEAH_box_helicase_dom"/>
</dbReference>
<evidence type="ECO:0000256" key="1">
    <source>
        <dbReference type="ARBA" id="ARBA00022741"/>
    </source>
</evidence>
<comment type="catalytic activity">
    <reaction evidence="7 10">
        <text>ATP + H2O = ADP + phosphate + H(+)</text>
        <dbReference type="Rhea" id="RHEA:13065"/>
        <dbReference type="ChEBI" id="CHEBI:15377"/>
        <dbReference type="ChEBI" id="CHEBI:15378"/>
        <dbReference type="ChEBI" id="CHEBI:30616"/>
        <dbReference type="ChEBI" id="CHEBI:43474"/>
        <dbReference type="ChEBI" id="CHEBI:456216"/>
        <dbReference type="EC" id="3.6.4.13"/>
    </reaction>
</comment>
<accession>A0A196SFD9</accession>
<evidence type="ECO:0000256" key="10">
    <source>
        <dbReference type="RuleBase" id="RU365068"/>
    </source>
</evidence>
<feature type="domain" description="Helicase ATP-binding" evidence="12">
    <location>
        <begin position="119"/>
        <end position="294"/>
    </location>
</feature>
<evidence type="ECO:0000259" key="12">
    <source>
        <dbReference type="PROSITE" id="PS51192"/>
    </source>
</evidence>
<dbReference type="Pfam" id="PF00271">
    <property type="entry name" value="Helicase_C"/>
    <property type="match status" value="1"/>
</dbReference>
<dbReference type="PROSITE" id="PS00039">
    <property type="entry name" value="DEAD_ATP_HELICASE"/>
    <property type="match status" value="1"/>
</dbReference>
<proteinExistence type="inferred from homology"/>
<evidence type="ECO:0000256" key="7">
    <source>
        <dbReference type="ARBA" id="ARBA00047984"/>
    </source>
</evidence>
<keyword evidence="16" id="KW-1185">Reference proteome</keyword>
<evidence type="ECO:0000256" key="6">
    <source>
        <dbReference type="ARBA" id="ARBA00024357"/>
    </source>
</evidence>
<keyword evidence="2 9" id="KW-0378">Hydrolase</keyword>
<dbReference type="Proteomes" id="UP000078348">
    <property type="component" value="Unassembled WGS sequence"/>
</dbReference>
<evidence type="ECO:0000259" key="14">
    <source>
        <dbReference type="PROSITE" id="PS51195"/>
    </source>
</evidence>
<reference evidence="15 16" key="1">
    <citation type="submission" date="2016-05" db="EMBL/GenBank/DDBJ databases">
        <title>Nuclear genome of Blastocystis sp. subtype 1 NandII.</title>
        <authorList>
            <person name="Gentekaki E."/>
            <person name="Curtis B."/>
            <person name="Stairs C."/>
            <person name="Eme L."/>
            <person name="Herman E."/>
            <person name="Klimes V."/>
            <person name="Arias M.C."/>
            <person name="Elias M."/>
            <person name="Hilliou F."/>
            <person name="Klute M."/>
            <person name="Malik S.-B."/>
            <person name="Pightling A."/>
            <person name="Rachubinski R."/>
            <person name="Salas D."/>
            <person name="Schlacht A."/>
            <person name="Suga H."/>
            <person name="Archibald J."/>
            <person name="Ball S.G."/>
            <person name="Clark G."/>
            <person name="Dacks J."/>
            <person name="Van Der Giezen M."/>
            <person name="Tsaousis A."/>
            <person name="Roger A."/>
        </authorList>
    </citation>
    <scope>NUCLEOTIDE SEQUENCE [LARGE SCALE GENOMIC DNA]</scope>
    <source>
        <strain evidence="16">ATCC 50177 / NandII</strain>
    </source>
</reference>
<comment type="caution">
    <text evidence="15">The sequence shown here is derived from an EMBL/GenBank/DDBJ whole genome shotgun (WGS) entry which is preliminary data.</text>
</comment>
<dbReference type="InterPro" id="IPR014014">
    <property type="entry name" value="RNA_helicase_DEAD_Q_motif"/>
</dbReference>
<comment type="similarity">
    <text evidence="6">Belongs to the DEAD box helicase family. DDX18/HAS1 subfamily.</text>
</comment>
<dbReference type="InterPro" id="IPR000629">
    <property type="entry name" value="RNA-helicase_DEAD-box_CS"/>
</dbReference>
<evidence type="ECO:0000256" key="4">
    <source>
        <dbReference type="ARBA" id="ARBA00022840"/>
    </source>
</evidence>
<dbReference type="SUPFAM" id="SSF52540">
    <property type="entry name" value="P-loop containing nucleoside triphosphate hydrolases"/>
    <property type="match status" value="2"/>
</dbReference>
<keyword evidence="5 10" id="KW-0694">RNA-binding</keyword>
<dbReference type="GO" id="GO:0003723">
    <property type="term" value="F:RNA binding"/>
    <property type="evidence" value="ECO:0007669"/>
    <property type="project" value="UniProtKB-UniRule"/>
</dbReference>
<organism evidence="15 16">
    <name type="scientific">Blastocystis sp. subtype 1 (strain ATCC 50177 / NandII)</name>
    <dbReference type="NCBI Taxonomy" id="478820"/>
    <lineage>
        <taxon>Eukaryota</taxon>
        <taxon>Sar</taxon>
        <taxon>Stramenopiles</taxon>
        <taxon>Bigyra</taxon>
        <taxon>Opalozoa</taxon>
        <taxon>Opalinata</taxon>
        <taxon>Blastocystidae</taxon>
        <taxon>Blastocystis</taxon>
    </lineage>
</organism>
<evidence type="ECO:0000256" key="9">
    <source>
        <dbReference type="RuleBase" id="RU000492"/>
    </source>
</evidence>
<comment type="function">
    <text evidence="10">RNA helicase.</text>
</comment>
<dbReference type="STRING" id="478820.A0A196SFD9"/>
<keyword evidence="4 9" id="KW-0067">ATP-binding</keyword>
<dbReference type="Pfam" id="PF13959">
    <property type="entry name" value="CTE_SPB4"/>
    <property type="match status" value="1"/>
</dbReference>
<dbReference type="GO" id="GO:0016887">
    <property type="term" value="F:ATP hydrolysis activity"/>
    <property type="evidence" value="ECO:0007669"/>
    <property type="project" value="RHEA"/>
</dbReference>
<dbReference type="SMART" id="SM00487">
    <property type="entry name" value="DEXDc"/>
    <property type="match status" value="1"/>
</dbReference>
<dbReference type="GO" id="GO:0003724">
    <property type="term" value="F:RNA helicase activity"/>
    <property type="evidence" value="ECO:0007669"/>
    <property type="project" value="UniProtKB-EC"/>
</dbReference>
<evidence type="ECO:0000313" key="16">
    <source>
        <dbReference type="Proteomes" id="UP000078348"/>
    </source>
</evidence>
<dbReference type="InterPro" id="IPR044773">
    <property type="entry name" value="DDX18/Has1_DEADc"/>
</dbReference>
<dbReference type="Pfam" id="PF00270">
    <property type="entry name" value="DEAD"/>
    <property type="match status" value="1"/>
</dbReference>